<sequence>MSDRFHSYFNDYEHSPEQRASMLAAAARLMVAVVFDKPIIVVGEDFDGVESPAREGELDVSALTPRFQNRTFVRLIDVPYLIPEEVRQWQKHPNYKDVDLRAAVEESHLAFGMPFFEHFGEFFKKNDDSSWVAELGKLVCTDKPGLVNAAREWLQAYRESEHYDAAQAGLNLQRDATTYIGFIENGVLDEHERTHTLKSAHLYFMRMFRWLPLPEAADGYALWKQTLEEDFEHVNEMSSDWPQLWPCTVVDNPDDLLDRQFPIVQTDKDLGAFGNDATGGYCIYMPRYVLAQYTFDC</sequence>
<dbReference type="EMBL" id="AAGUDP010000006">
    <property type="protein sequence ID" value="EBS0563177.1"/>
    <property type="molecule type" value="Genomic_DNA"/>
</dbReference>
<reference evidence="1" key="1">
    <citation type="submission" date="2018-07" db="EMBL/GenBank/DDBJ databases">
        <authorList>
            <person name="Ashton P.M."/>
            <person name="Dallman T."/>
            <person name="Nair S."/>
            <person name="De Pinna E."/>
            <person name="Peters T."/>
            <person name="Grant K."/>
        </authorList>
    </citation>
    <scope>NUCLEOTIDE SEQUENCE</scope>
    <source>
        <strain evidence="1">142535</strain>
    </source>
</reference>
<organism evidence="1">
    <name type="scientific">Salmonella muenchen</name>
    <dbReference type="NCBI Taxonomy" id="596"/>
    <lineage>
        <taxon>Bacteria</taxon>
        <taxon>Pseudomonadati</taxon>
        <taxon>Pseudomonadota</taxon>
        <taxon>Gammaproteobacteria</taxon>
        <taxon>Enterobacterales</taxon>
        <taxon>Enterobacteriaceae</taxon>
        <taxon>Salmonella</taxon>
    </lineage>
</organism>
<name>A0A5U8XPX1_SALMU</name>
<dbReference type="AlphaFoldDB" id="A0A5U8XPX1"/>
<gene>
    <name evidence="1" type="ORF">DTU56_08620</name>
</gene>
<proteinExistence type="predicted"/>
<accession>A0A5U8XPX1</accession>
<protein>
    <submittedName>
        <fullName evidence="1">Uncharacterized protein</fullName>
    </submittedName>
</protein>
<comment type="caution">
    <text evidence="1">The sequence shown here is derived from an EMBL/GenBank/DDBJ whole genome shotgun (WGS) entry which is preliminary data.</text>
</comment>
<evidence type="ECO:0000313" key="1">
    <source>
        <dbReference type="EMBL" id="EBS0563177.1"/>
    </source>
</evidence>